<dbReference type="GO" id="GO:0009927">
    <property type="term" value="F:histidine phosphotransfer kinase activity"/>
    <property type="evidence" value="ECO:0007669"/>
    <property type="project" value="TreeGrafter"/>
</dbReference>
<gene>
    <name evidence="19" type="ORF">EOE66_20965</name>
</gene>
<dbReference type="Pfam" id="PF02518">
    <property type="entry name" value="HATPase_c"/>
    <property type="match status" value="1"/>
</dbReference>
<dbReference type="InterPro" id="IPR000014">
    <property type="entry name" value="PAS"/>
</dbReference>
<dbReference type="OrthoDB" id="5290456at2"/>
<dbReference type="InterPro" id="IPR042240">
    <property type="entry name" value="CHASE_sf"/>
</dbReference>
<dbReference type="PROSITE" id="PS50110">
    <property type="entry name" value="RESPONSE_REGULATORY"/>
    <property type="match status" value="1"/>
</dbReference>
<feature type="transmembrane region" description="Helical" evidence="13">
    <location>
        <begin position="146"/>
        <end position="168"/>
    </location>
</feature>
<evidence type="ECO:0000259" key="15">
    <source>
        <dbReference type="PROSITE" id="PS50110"/>
    </source>
</evidence>
<evidence type="ECO:0000259" key="16">
    <source>
        <dbReference type="PROSITE" id="PS50112"/>
    </source>
</evidence>
<dbReference type="PROSITE" id="PS50109">
    <property type="entry name" value="HIS_KIN"/>
    <property type="match status" value="1"/>
</dbReference>
<organism evidence="19 20">
    <name type="scientific">Rubrivivax rivuli</name>
    <dbReference type="NCBI Taxonomy" id="1862385"/>
    <lineage>
        <taxon>Bacteria</taxon>
        <taxon>Pseudomonadati</taxon>
        <taxon>Pseudomonadota</taxon>
        <taxon>Betaproteobacteria</taxon>
        <taxon>Burkholderiales</taxon>
        <taxon>Sphaerotilaceae</taxon>
        <taxon>Rubrivivax</taxon>
    </lineage>
</organism>
<feature type="domain" description="CHASE" evidence="18">
    <location>
        <begin position="300"/>
        <end position="441"/>
    </location>
</feature>
<dbReference type="InterPro" id="IPR007895">
    <property type="entry name" value="MASE1"/>
</dbReference>
<feature type="transmembrane region" description="Helical" evidence="13">
    <location>
        <begin position="214"/>
        <end position="231"/>
    </location>
</feature>
<dbReference type="CDD" id="cd00130">
    <property type="entry name" value="PAS"/>
    <property type="match status" value="1"/>
</dbReference>
<proteinExistence type="predicted"/>
<accession>A0A437R9E8</accession>
<dbReference type="CDD" id="cd16922">
    <property type="entry name" value="HATPase_EvgS-ArcB-TorS-like"/>
    <property type="match status" value="1"/>
</dbReference>
<dbReference type="PROSITE" id="PS50839">
    <property type="entry name" value="CHASE"/>
    <property type="match status" value="1"/>
</dbReference>
<dbReference type="PANTHER" id="PTHR43047:SF72">
    <property type="entry name" value="OSMOSENSING HISTIDINE PROTEIN KINASE SLN1"/>
    <property type="match status" value="1"/>
</dbReference>
<evidence type="ECO:0000256" key="4">
    <source>
        <dbReference type="ARBA" id="ARBA00022475"/>
    </source>
</evidence>
<dbReference type="InterPro" id="IPR013656">
    <property type="entry name" value="PAS_4"/>
</dbReference>
<evidence type="ECO:0000256" key="9">
    <source>
        <dbReference type="ARBA" id="ARBA00022989"/>
    </source>
</evidence>
<name>A0A437R9E8_9BURK</name>
<comment type="caution">
    <text evidence="19">The sequence shown here is derived from an EMBL/GenBank/DDBJ whole genome shotgun (WGS) entry which is preliminary data.</text>
</comment>
<dbReference type="CDD" id="cd00082">
    <property type="entry name" value="HisKA"/>
    <property type="match status" value="1"/>
</dbReference>
<dbReference type="PROSITE" id="PS50113">
    <property type="entry name" value="PAC"/>
    <property type="match status" value="1"/>
</dbReference>
<evidence type="ECO:0000256" key="7">
    <source>
        <dbReference type="ARBA" id="ARBA00022692"/>
    </source>
</evidence>
<dbReference type="Gene3D" id="3.40.50.2300">
    <property type="match status" value="1"/>
</dbReference>
<evidence type="ECO:0000259" key="18">
    <source>
        <dbReference type="PROSITE" id="PS50839"/>
    </source>
</evidence>
<evidence type="ECO:0000256" key="1">
    <source>
        <dbReference type="ARBA" id="ARBA00000085"/>
    </source>
</evidence>
<reference evidence="19 20" key="1">
    <citation type="submission" date="2019-01" db="EMBL/GenBank/DDBJ databases">
        <authorList>
            <person name="Chen W.-M."/>
        </authorList>
    </citation>
    <scope>NUCLEOTIDE SEQUENCE [LARGE SCALE GENOMIC DNA]</scope>
    <source>
        <strain evidence="19 20">KYPY4</strain>
    </source>
</reference>
<dbReference type="Proteomes" id="UP000285575">
    <property type="component" value="Unassembled WGS sequence"/>
</dbReference>
<keyword evidence="4" id="KW-1003">Cell membrane</keyword>
<dbReference type="InterPro" id="IPR003661">
    <property type="entry name" value="HisK_dim/P_dom"/>
</dbReference>
<keyword evidence="8" id="KW-0418">Kinase</keyword>
<dbReference type="SMART" id="SM00448">
    <property type="entry name" value="REC"/>
    <property type="match status" value="1"/>
</dbReference>
<keyword evidence="9 13" id="KW-1133">Transmembrane helix</keyword>
<keyword evidence="12" id="KW-0175">Coiled coil</keyword>
<protein>
    <recommendedName>
        <fullName evidence="3">histidine kinase</fullName>
        <ecNumber evidence="3">2.7.13.3</ecNumber>
    </recommendedName>
</protein>
<dbReference type="EC" id="2.7.13.3" evidence="3"/>
<dbReference type="GO" id="GO:0000155">
    <property type="term" value="F:phosphorelay sensor kinase activity"/>
    <property type="evidence" value="ECO:0007669"/>
    <property type="project" value="InterPro"/>
</dbReference>
<keyword evidence="7 13" id="KW-0812">Transmembrane</keyword>
<feature type="transmembrane region" description="Helical" evidence="13">
    <location>
        <begin position="30"/>
        <end position="50"/>
    </location>
</feature>
<evidence type="ECO:0000256" key="2">
    <source>
        <dbReference type="ARBA" id="ARBA00004651"/>
    </source>
</evidence>
<dbReference type="SUPFAM" id="SSF55785">
    <property type="entry name" value="PYP-like sensor domain (PAS domain)"/>
    <property type="match status" value="1"/>
</dbReference>
<evidence type="ECO:0000256" key="11">
    <source>
        <dbReference type="PROSITE-ProRule" id="PRU00169"/>
    </source>
</evidence>
<dbReference type="PANTHER" id="PTHR43047">
    <property type="entry name" value="TWO-COMPONENT HISTIDINE PROTEIN KINASE"/>
    <property type="match status" value="1"/>
</dbReference>
<dbReference type="SUPFAM" id="SSF52172">
    <property type="entry name" value="CheY-like"/>
    <property type="match status" value="1"/>
</dbReference>
<feature type="transmembrane region" description="Helical" evidence="13">
    <location>
        <begin position="180"/>
        <end position="202"/>
    </location>
</feature>
<evidence type="ECO:0000256" key="8">
    <source>
        <dbReference type="ARBA" id="ARBA00022777"/>
    </source>
</evidence>
<dbReference type="InterPro" id="IPR000700">
    <property type="entry name" value="PAS-assoc_C"/>
</dbReference>
<feature type="domain" description="Histidine kinase" evidence="14">
    <location>
        <begin position="711"/>
        <end position="933"/>
    </location>
</feature>
<dbReference type="SMART" id="SM00388">
    <property type="entry name" value="HisKA"/>
    <property type="match status" value="1"/>
</dbReference>
<comment type="subcellular location">
    <subcellularLocation>
        <location evidence="2">Cell membrane</location>
        <topology evidence="2">Multi-pass membrane protein</topology>
    </subcellularLocation>
</comment>
<keyword evidence="10 13" id="KW-0472">Membrane</keyword>
<keyword evidence="6" id="KW-0808">Transferase</keyword>
<feature type="coiled-coil region" evidence="12">
    <location>
        <begin position="551"/>
        <end position="578"/>
    </location>
</feature>
<dbReference type="GO" id="GO:0005886">
    <property type="term" value="C:plasma membrane"/>
    <property type="evidence" value="ECO:0007669"/>
    <property type="project" value="UniProtKB-SubCell"/>
</dbReference>
<evidence type="ECO:0000259" key="17">
    <source>
        <dbReference type="PROSITE" id="PS50113"/>
    </source>
</evidence>
<dbReference type="Pfam" id="PF05231">
    <property type="entry name" value="MASE1"/>
    <property type="match status" value="1"/>
</dbReference>
<evidence type="ECO:0000256" key="3">
    <source>
        <dbReference type="ARBA" id="ARBA00012438"/>
    </source>
</evidence>
<dbReference type="Pfam" id="PF08448">
    <property type="entry name" value="PAS_4"/>
    <property type="match status" value="1"/>
</dbReference>
<evidence type="ECO:0000256" key="13">
    <source>
        <dbReference type="SAM" id="Phobius"/>
    </source>
</evidence>
<dbReference type="PROSITE" id="PS50112">
    <property type="entry name" value="PAS"/>
    <property type="match status" value="1"/>
</dbReference>
<feature type="modified residue" description="4-aspartylphosphate" evidence="11">
    <location>
        <position position="1004"/>
    </location>
</feature>
<dbReference type="Pfam" id="PF03924">
    <property type="entry name" value="CHASE"/>
    <property type="match status" value="1"/>
</dbReference>
<evidence type="ECO:0000256" key="6">
    <source>
        <dbReference type="ARBA" id="ARBA00022679"/>
    </source>
</evidence>
<dbReference type="AlphaFoldDB" id="A0A437R9E8"/>
<dbReference type="SMART" id="SM01079">
    <property type="entry name" value="CHASE"/>
    <property type="match status" value="1"/>
</dbReference>
<feature type="domain" description="PAS" evidence="16">
    <location>
        <begin position="568"/>
        <end position="638"/>
    </location>
</feature>
<keyword evidence="20" id="KW-1185">Reference proteome</keyword>
<dbReference type="NCBIfam" id="TIGR00229">
    <property type="entry name" value="sensory_box"/>
    <property type="match status" value="1"/>
</dbReference>
<dbReference type="Pfam" id="PF00072">
    <property type="entry name" value="Response_reg"/>
    <property type="match status" value="1"/>
</dbReference>
<dbReference type="InterPro" id="IPR036890">
    <property type="entry name" value="HATPase_C_sf"/>
</dbReference>
<evidence type="ECO:0000313" key="19">
    <source>
        <dbReference type="EMBL" id="RVU43410.1"/>
    </source>
</evidence>
<feature type="domain" description="PAC" evidence="17">
    <location>
        <begin position="642"/>
        <end position="694"/>
    </location>
</feature>
<dbReference type="InterPro" id="IPR035965">
    <property type="entry name" value="PAS-like_dom_sf"/>
</dbReference>
<feature type="transmembrane region" description="Helical" evidence="13">
    <location>
        <begin position="62"/>
        <end position="88"/>
    </location>
</feature>
<dbReference type="SUPFAM" id="SSF47384">
    <property type="entry name" value="Homodimeric domain of signal transducing histidine kinase"/>
    <property type="match status" value="1"/>
</dbReference>
<feature type="domain" description="Response regulatory" evidence="15">
    <location>
        <begin position="954"/>
        <end position="1071"/>
    </location>
</feature>
<dbReference type="Gene3D" id="3.30.450.350">
    <property type="entry name" value="CHASE domain"/>
    <property type="match status" value="1"/>
</dbReference>
<sequence>MADRHPAPPAAAAPATASVAAPLETAAGPAVVLGTFIAYALAGGLALMLAGPPSYASPLYPAAGIALAAVLMHGRVALLGVMLGALAVNGGLASLRGAPGVASLVLPLVISVGATLQAAAAAALVRRHVSQPLVLDAPRDILRFSLLGALVGSCVSASIATTALVLLGEMPLAAAATTWGTWWVGDAFGVLIGAPLALTLIGRPREDWRPRARTLAVPTLAAVALLAAAMYELSELDRQRNLVAFERDADRLVATAEARLAVPVYALQALHSAALVQGRLDDAALTNAADWWIQQRSSPLRALGYSERVKLADLAAYEMAARRDLGPTFRVFDRDTGQARAADGEVVVLRRIAPLASNRTALGVNVLSIPAARQALQASLRGNAPAATGGFRLTQAEGDETGVVLYHALFRGPSGSEAERRANFSGVVFVTVSTEQAMAGLAAAARTPLRWCLVDTTPGVARPRLAGASGCEAAVPSSDRPMTRRTLALGGRTLELQIEPAPGGSGSEHAAAWLLSMGGLAAASLLGALLLTVTGHTRRTERAVQAGTSELRREIRERAAAEAALRESEERLRSILDHVPLGVIFLDPQGLVIEGNARFAAMVGQPPAAMRGVAVAAMVHADDIPRLIALRRTLFEGQSSQVVEPVRLQKAGGGELQVRVIANALRGPDGRLLRMVGVVEDITEHLRLLASENALQRAEAANRAKSEFLSRMSHELRTPLNAMIGFAQLLGLDREHGLAEHQREWTQQIQRAGWHLLEMINETLDLARIESGAVKLQLAPLALEPLVTACSAMVATPAAQRGIRLGHALDPGARAVLADPMRLRQVLTNLLSNAVKYNADGGTVSITAQRLTLPGGDMVELAVADTGLGMTAEQLGALFQPYNRLGREGSGIEGTGIGLVISRRLAELMGGTLTASSEAGRGSVFTLRLPAADADETPRPAYSDTLPAPYQQRLVHYVEDNETNIEVMRGVLAQRTQIRLQTSQLGLDGLAAIRAEQPDLILLDMQLPDISGQELLRHLKQDDNVAHIPVVVVSADATTHAAAQALTAGAAHYVTKPLDVAQFLQIVDTLLENADTRWG</sequence>
<evidence type="ECO:0000256" key="5">
    <source>
        <dbReference type="ARBA" id="ARBA00022553"/>
    </source>
</evidence>
<evidence type="ECO:0000259" key="14">
    <source>
        <dbReference type="PROSITE" id="PS50109"/>
    </source>
</evidence>
<evidence type="ECO:0000256" key="10">
    <source>
        <dbReference type="ARBA" id="ARBA00023136"/>
    </source>
</evidence>
<dbReference type="RefSeq" id="WP_128230694.1">
    <property type="nucleotide sequence ID" value="NZ_SACR01000007.1"/>
</dbReference>
<dbReference type="Pfam" id="PF00512">
    <property type="entry name" value="HisKA"/>
    <property type="match status" value="1"/>
</dbReference>
<dbReference type="EMBL" id="SACR01000007">
    <property type="protein sequence ID" value="RVU43410.1"/>
    <property type="molecule type" value="Genomic_DNA"/>
</dbReference>
<dbReference type="Gene3D" id="3.30.565.10">
    <property type="entry name" value="Histidine kinase-like ATPase, C-terminal domain"/>
    <property type="match status" value="1"/>
</dbReference>
<evidence type="ECO:0000313" key="20">
    <source>
        <dbReference type="Proteomes" id="UP000285575"/>
    </source>
</evidence>
<evidence type="ECO:0000256" key="12">
    <source>
        <dbReference type="SAM" id="Coils"/>
    </source>
</evidence>
<dbReference type="InterPro" id="IPR003594">
    <property type="entry name" value="HATPase_dom"/>
</dbReference>
<dbReference type="Gene3D" id="1.10.287.130">
    <property type="match status" value="1"/>
</dbReference>
<dbReference type="SUPFAM" id="SSF55874">
    <property type="entry name" value="ATPase domain of HSP90 chaperone/DNA topoisomerase II/histidine kinase"/>
    <property type="match status" value="1"/>
</dbReference>
<comment type="catalytic activity">
    <reaction evidence="1">
        <text>ATP + protein L-histidine = ADP + protein N-phospho-L-histidine.</text>
        <dbReference type="EC" id="2.7.13.3"/>
    </reaction>
</comment>
<dbReference type="InterPro" id="IPR036097">
    <property type="entry name" value="HisK_dim/P_sf"/>
</dbReference>
<dbReference type="InterPro" id="IPR011006">
    <property type="entry name" value="CheY-like_superfamily"/>
</dbReference>
<dbReference type="InterPro" id="IPR001789">
    <property type="entry name" value="Sig_transdc_resp-reg_receiver"/>
</dbReference>
<dbReference type="Gene3D" id="3.30.450.20">
    <property type="entry name" value="PAS domain"/>
    <property type="match status" value="1"/>
</dbReference>
<dbReference type="PRINTS" id="PR00344">
    <property type="entry name" value="BCTRLSENSOR"/>
</dbReference>
<dbReference type="SMART" id="SM00387">
    <property type="entry name" value="HATPase_c"/>
    <property type="match status" value="1"/>
</dbReference>
<dbReference type="InterPro" id="IPR006189">
    <property type="entry name" value="CHASE_dom"/>
</dbReference>
<dbReference type="SMART" id="SM00091">
    <property type="entry name" value="PAS"/>
    <property type="match status" value="1"/>
</dbReference>
<dbReference type="InterPro" id="IPR005467">
    <property type="entry name" value="His_kinase_dom"/>
</dbReference>
<keyword evidence="5 11" id="KW-0597">Phosphoprotein</keyword>
<dbReference type="InterPro" id="IPR004358">
    <property type="entry name" value="Sig_transdc_His_kin-like_C"/>
</dbReference>
<feature type="transmembrane region" description="Helical" evidence="13">
    <location>
        <begin position="100"/>
        <end position="125"/>
    </location>
</feature>